<dbReference type="KEGG" id="vg:55607639"/>
<dbReference type="Proteomes" id="UP000241488">
    <property type="component" value="Segment"/>
</dbReference>
<dbReference type="EMBL" id="MG922974">
    <property type="protein sequence ID" value="AVJ48920.1"/>
    <property type="molecule type" value="Genomic_DNA"/>
</dbReference>
<protein>
    <submittedName>
        <fullName evidence="2">Putative helical domain containing protein</fullName>
    </submittedName>
</protein>
<keyword evidence="1" id="KW-0472">Membrane</keyword>
<dbReference type="GeneID" id="55607639"/>
<sequence>MNPNAVPLGTKVVLVVLAVAAIIGVFAVTGPIGGLLFFAFLTYSVLNKAPRKDINSRGDQGDF</sequence>
<evidence type="ECO:0000313" key="2">
    <source>
        <dbReference type="EMBL" id="AVJ48920.1"/>
    </source>
</evidence>
<feature type="transmembrane region" description="Helical" evidence="1">
    <location>
        <begin position="12"/>
        <end position="43"/>
    </location>
</feature>
<keyword evidence="1" id="KW-0812">Transmembrane</keyword>
<dbReference type="RefSeq" id="YP_009837449.1">
    <property type="nucleotide sequence ID" value="NC_048700.1"/>
</dbReference>
<evidence type="ECO:0000256" key="1">
    <source>
        <dbReference type="SAM" id="Phobius"/>
    </source>
</evidence>
<proteinExistence type="predicted"/>
<keyword evidence="1" id="KW-1133">Transmembrane helix</keyword>
<organism evidence="2 3">
    <name type="scientific">Klebsiella phage KP8</name>
    <dbReference type="NCBI Taxonomy" id="2099850"/>
    <lineage>
        <taxon>Viruses</taxon>
        <taxon>Duplodnaviria</taxon>
        <taxon>Heunggongvirae</taxon>
        <taxon>Uroviricota</taxon>
        <taxon>Caudoviricetes</taxon>
        <taxon>Schitoviridae</taxon>
        <taxon>Enquatrovirinae</taxon>
        <taxon>Kaypoctavirus</taxon>
        <taxon>Kaypoctavirus KP8</taxon>
    </lineage>
</organism>
<reference evidence="3" key="1">
    <citation type="submission" date="2018-02" db="EMBL/GenBank/DDBJ databases">
        <title>Complete genome of Klebsiella pneumoniae Podoviridae bacteriophage KP8.</title>
        <authorList>
            <person name="Bokovaya O."/>
            <person name="Tikunov A."/>
            <person name="Morozova V."/>
        </authorList>
    </citation>
    <scope>NUCLEOTIDE SEQUENCE [LARGE SCALE GENOMIC DNA]</scope>
</reference>
<name>A0A2P1CCG1_9CAUD</name>
<accession>A0A2P1CCG1</accession>
<keyword evidence="3" id="KW-1185">Reference proteome</keyword>
<evidence type="ECO:0000313" key="3">
    <source>
        <dbReference type="Proteomes" id="UP000241488"/>
    </source>
</evidence>